<dbReference type="Gene3D" id="3.40.50.2300">
    <property type="match status" value="2"/>
</dbReference>
<dbReference type="RefSeq" id="WP_197735698.1">
    <property type="nucleotide sequence ID" value="NZ_AP019700.1"/>
</dbReference>
<gene>
    <name evidence="6" type="ORF">EDC65_3437</name>
</gene>
<sequence length="403" mass="42695">MMKTPVAAALATALLASSAMADISGGIVRLGVLNDQSGIYADFGGRGSVIAAQLAVEDFGGKVLGKPVEIVSADHQNKPDIASVIARDWMDTKGVDAVLELTTSAVALAVQEIAKSKNRAMLVTSASSADLTGKACTKITVHWGFDSYGISSVATKATVASGGDSWFFITGDNAGSHAQEDQARFFLKEANARVLGAVRHPLGTADFASYLLQAQASKAKAIALANAGGDTINALKQAGEFGITQAGQSVVPMLMYISDIHALGLNTAQGLKFATPFYWDRTDETRAWSRRFMERHGGRAPTMVHAGVYTMVTHYLKAVAAGNTDGGEETVAKMKELAVNDALYKNVRIREDGRSLNEMHLVEVKKPAESKGPWDYYKVLATVPGAEAFRPLKAGNCPLVKAD</sequence>
<feature type="chain" id="PRO_5018219116" evidence="4">
    <location>
        <begin position="22"/>
        <end position="403"/>
    </location>
</feature>
<evidence type="ECO:0000256" key="4">
    <source>
        <dbReference type="SAM" id="SignalP"/>
    </source>
</evidence>
<keyword evidence="2 4" id="KW-0732">Signal</keyword>
<dbReference type="InterPro" id="IPR028081">
    <property type="entry name" value="Leu-bd"/>
</dbReference>
<evidence type="ECO:0000256" key="3">
    <source>
        <dbReference type="ARBA" id="ARBA00022970"/>
    </source>
</evidence>
<organism evidence="6 7">
    <name type="scientific">Stella humosa</name>
    <dbReference type="NCBI Taxonomy" id="94"/>
    <lineage>
        <taxon>Bacteria</taxon>
        <taxon>Pseudomonadati</taxon>
        <taxon>Pseudomonadota</taxon>
        <taxon>Alphaproteobacteria</taxon>
        <taxon>Rhodospirillales</taxon>
        <taxon>Stellaceae</taxon>
        <taxon>Stella</taxon>
    </lineage>
</organism>
<evidence type="ECO:0000313" key="6">
    <source>
        <dbReference type="EMBL" id="ROP84090.1"/>
    </source>
</evidence>
<evidence type="ECO:0000313" key="7">
    <source>
        <dbReference type="Proteomes" id="UP000278222"/>
    </source>
</evidence>
<comment type="caution">
    <text evidence="6">The sequence shown here is derived from an EMBL/GenBank/DDBJ whole genome shotgun (WGS) entry which is preliminary data.</text>
</comment>
<accession>A0A3N1KZL0</accession>
<dbReference type="InterPro" id="IPR028082">
    <property type="entry name" value="Peripla_BP_I"/>
</dbReference>
<dbReference type="AlphaFoldDB" id="A0A3N1KZL0"/>
<dbReference type="CDD" id="cd06327">
    <property type="entry name" value="PBP1_SBP-like"/>
    <property type="match status" value="1"/>
</dbReference>
<feature type="domain" description="Leucine-binding protein" evidence="5">
    <location>
        <begin position="28"/>
        <end position="365"/>
    </location>
</feature>
<protein>
    <submittedName>
        <fullName evidence="6">Branched-chain amino acid transport system substrate-binding protein</fullName>
    </submittedName>
</protein>
<keyword evidence="3" id="KW-0029">Amino-acid transport</keyword>
<feature type="signal peptide" evidence="4">
    <location>
        <begin position="1"/>
        <end position="21"/>
    </location>
</feature>
<dbReference type="PANTHER" id="PTHR30483:SF6">
    <property type="entry name" value="PERIPLASMIC BINDING PROTEIN OF ABC TRANSPORTER FOR NATURAL AMINO ACIDS"/>
    <property type="match status" value="1"/>
</dbReference>
<comment type="similarity">
    <text evidence="1">Belongs to the leucine-binding protein family.</text>
</comment>
<dbReference type="Proteomes" id="UP000278222">
    <property type="component" value="Unassembled WGS sequence"/>
</dbReference>
<dbReference type="Pfam" id="PF13458">
    <property type="entry name" value="Peripla_BP_6"/>
    <property type="match status" value="1"/>
</dbReference>
<reference evidence="6 7" key="1">
    <citation type="submission" date="2018-11" db="EMBL/GenBank/DDBJ databases">
        <title>Genomic Encyclopedia of Type Strains, Phase IV (KMG-IV): sequencing the most valuable type-strain genomes for metagenomic binning, comparative biology and taxonomic classification.</title>
        <authorList>
            <person name="Goeker M."/>
        </authorList>
    </citation>
    <scope>NUCLEOTIDE SEQUENCE [LARGE SCALE GENOMIC DNA]</scope>
    <source>
        <strain evidence="6 7">DSM 5900</strain>
    </source>
</reference>
<evidence type="ECO:0000256" key="2">
    <source>
        <dbReference type="ARBA" id="ARBA00022729"/>
    </source>
</evidence>
<keyword evidence="3" id="KW-0813">Transport</keyword>
<evidence type="ECO:0000256" key="1">
    <source>
        <dbReference type="ARBA" id="ARBA00010062"/>
    </source>
</evidence>
<dbReference type="GO" id="GO:0006865">
    <property type="term" value="P:amino acid transport"/>
    <property type="evidence" value="ECO:0007669"/>
    <property type="project" value="UniProtKB-KW"/>
</dbReference>
<dbReference type="SUPFAM" id="SSF53822">
    <property type="entry name" value="Periplasmic binding protein-like I"/>
    <property type="match status" value="1"/>
</dbReference>
<keyword evidence="7" id="KW-1185">Reference proteome</keyword>
<dbReference type="EMBL" id="RJKX01000015">
    <property type="protein sequence ID" value="ROP84090.1"/>
    <property type="molecule type" value="Genomic_DNA"/>
</dbReference>
<dbReference type="PANTHER" id="PTHR30483">
    <property type="entry name" value="LEUCINE-SPECIFIC-BINDING PROTEIN"/>
    <property type="match status" value="1"/>
</dbReference>
<name>A0A3N1KZL0_9PROT</name>
<evidence type="ECO:0000259" key="5">
    <source>
        <dbReference type="Pfam" id="PF13458"/>
    </source>
</evidence>
<dbReference type="InterPro" id="IPR051010">
    <property type="entry name" value="BCAA_transport"/>
</dbReference>
<proteinExistence type="inferred from homology"/>